<dbReference type="SUPFAM" id="SSF49313">
    <property type="entry name" value="Cadherin-like"/>
    <property type="match status" value="1"/>
</dbReference>
<keyword evidence="2" id="KW-1185">Reference proteome</keyword>
<dbReference type="GO" id="GO:0016020">
    <property type="term" value="C:membrane"/>
    <property type="evidence" value="ECO:0007669"/>
    <property type="project" value="InterPro"/>
</dbReference>
<dbReference type="InterPro" id="IPR015919">
    <property type="entry name" value="Cadherin-like_sf"/>
</dbReference>
<dbReference type="GO" id="GO:0005509">
    <property type="term" value="F:calcium ion binding"/>
    <property type="evidence" value="ECO:0007669"/>
    <property type="project" value="InterPro"/>
</dbReference>
<dbReference type="EMBL" id="CCKQ01011378">
    <property type="protein sequence ID" value="CDW82937.1"/>
    <property type="molecule type" value="Genomic_DNA"/>
</dbReference>
<gene>
    <name evidence="1" type="primary">Contig1223.g1333</name>
    <name evidence="1" type="ORF">STYLEM_11974</name>
</gene>
<evidence type="ECO:0000313" key="1">
    <source>
        <dbReference type="EMBL" id="CDW82937.1"/>
    </source>
</evidence>
<protein>
    <submittedName>
        <fullName evidence="1">Cadg domain containing protein</fullName>
    </submittedName>
</protein>
<dbReference type="InterPro" id="IPR013783">
    <property type="entry name" value="Ig-like_fold"/>
</dbReference>
<sequence length="1399" mass="154817">MKRGSTKDNFIVDSNTYQYPIVLYVRDGNLYQWAVQFNITQATDNYVKVVKFLPTYDKIIIGILPRSSYQDSIIAVLDAITGDVIYSYMDGSYMSFTPESIIVDSANNVYVGMQNSNMQWKVIKFTIAAPASTIPKYIFTTTSYTGAAYSLRFDIRIDMGGLFSCIGIYGQSATKAYSMIFQQSDRSLYICRIDTVNEQFDYYLMSIFKVSSGSFNQALFLSSTRAYFAGNLKQILANNPQSATTWSYFVGIVVSTDQSQLTGCLSLPISYTSKKSKKEELTFSKISINGVSQTTTLYNAYIKAKSLKSTTVVNPYTFCPSSTVATLSSPSQATILYAVGGGTILYNLAKYTISETCSDAIFIYSAKLTNNQTWPSFLTFDSLTNVLTCATSDTSKIGSYSITITGYLTNGQKNSYSFMLQVTQSCNSATISSIPTITDITYAVGDSQSWTTLPVFLSSSNQCPLSYSVQKQDGSALPSFIQFQQSLLQQKLLVYTSSVADANTYPIRIVATINGRTDGYFQNANFNVIINNPCLTATLSLVTQNNINYYIGSGPQIITFVPSSTASTSICGAFQLFYIRDTDHSSLPISVFTYSGLTLTIDTNEMTYNSQTYNIKVTLQAGSFSARQLLMNFVVTFAFDCANTGITIPPDYSYSYGIGSAAYLMDFGLFVAYPECPTITTFTYICKFYSTNTDCTDLSIGVFQNFDSTLNQLQVQTIDPTKFGTYKLQISASYGAYQVKQMMATVQLTVPCNLAQFTKNEVPDVYYDVSQNDPTKIIGTFSWTHNADTNCRPITYMLTSSGPYILTGNSVQLSNPSTGVHTISIAGVMYNTAVPPVVIASSTYSFVLVITNNCSAPGLAKVPISDQTYYLDSGFLVLQIPTWSITYSTCSPILYTITQSNLNSIPTFMVFDQNYMTLTVISSDISHVAVYELTVKGTTTVGGSFDSYNFKINATDLCSFLEINETPIPDIYYQIGSGIQELIFDDWTLNKNGCGTFTYEATYGLNQNFPIASIATFNPTARKFTISTTDTSKNNQVLVIKIKGSSGSIYSYLSFQLILTTQCKVSQLKPSSLDIIDGYSTQQYEYKVTLPELIITYHTFSQLLQCNPIGNPYYNVIIQGFASNPEFMTVVGQDIKIYTNNATFASKDLYNITVVASYLNSDFSVTKGYLYIPLHIKIPNMAPPYFKKKLTDVTMKAGEVLKMKLPDLIDDDQDPINFLSVNLGQASTFISGSFPNFQIKPSLNVSGNFPISIFVQDKNENPLSATYIFNLVVEPVASNQTNQVINQNTTQNFTSKIIKGKASKSLQAKIASINNQGLMTVQFTSNVIIPSNYTAFDNDVFTINFTNSQKQQDIKLTWKVQKFTPKQMLIQLEFDDPTKVSDFVSQIIVITTVNSLWTG</sequence>
<name>A0A078ANQ6_STYLE</name>
<dbReference type="InParanoid" id="A0A078ANQ6"/>
<dbReference type="Proteomes" id="UP000039865">
    <property type="component" value="Unassembled WGS sequence"/>
</dbReference>
<proteinExistence type="predicted"/>
<evidence type="ECO:0000313" key="2">
    <source>
        <dbReference type="Proteomes" id="UP000039865"/>
    </source>
</evidence>
<organism evidence="1 2">
    <name type="scientific">Stylonychia lemnae</name>
    <name type="common">Ciliate</name>
    <dbReference type="NCBI Taxonomy" id="5949"/>
    <lineage>
        <taxon>Eukaryota</taxon>
        <taxon>Sar</taxon>
        <taxon>Alveolata</taxon>
        <taxon>Ciliophora</taxon>
        <taxon>Intramacronucleata</taxon>
        <taxon>Spirotrichea</taxon>
        <taxon>Stichotrichia</taxon>
        <taxon>Sporadotrichida</taxon>
        <taxon>Oxytrichidae</taxon>
        <taxon>Stylonychinae</taxon>
        <taxon>Stylonychia</taxon>
    </lineage>
</organism>
<accession>A0A078ANQ6</accession>
<reference evidence="1 2" key="1">
    <citation type="submission" date="2014-06" db="EMBL/GenBank/DDBJ databases">
        <authorList>
            <person name="Swart Estienne"/>
        </authorList>
    </citation>
    <scope>NUCLEOTIDE SEQUENCE [LARGE SCALE GENOMIC DNA]</scope>
    <source>
        <strain evidence="1 2">130c</strain>
    </source>
</reference>
<dbReference type="Gene3D" id="2.60.40.10">
    <property type="entry name" value="Immunoglobulins"/>
    <property type="match status" value="1"/>
</dbReference>